<dbReference type="PANTHER" id="PTHR43899:SF13">
    <property type="entry name" value="RH59310P"/>
    <property type="match status" value="1"/>
</dbReference>
<reference evidence="3 4" key="1">
    <citation type="journal article" date="2019" name="Int. J. Syst. Evol. Microbiol.">
        <title>The Global Catalogue of Microorganisms (GCM) 10K type strain sequencing project: providing services to taxonomists for standard genome sequencing and annotation.</title>
        <authorList>
            <consortium name="The Broad Institute Genomics Platform"/>
            <consortium name="The Broad Institute Genome Sequencing Center for Infectious Disease"/>
            <person name="Wu L."/>
            <person name="Ma J."/>
        </authorList>
    </citation>
    <scope>NUCLEOTIDE SEQUENCE [LARGE SCALE GENOMIC DNA]</scope>
    <source>
        <strain evidence="3 4">JCM 14234</strain>
    </source>
</reference>
<keyword evidence="2" id="KW-0560">Oxidoreductase</keyword>
<dbReference type="InterPro" id="IPR036291">
    <property type="entry name" value="NAD(P)-bd_dom_sf"/>
</dbReference>
<dbReference type="PIRSF" id="PIRSF000126">
    <property type="entry name" value="11-beta-HSD1"/>
    <property type="match status" value="1"/>
</dbReference>
<dbReference type="Gene3D" id="3.40.50.720">
    <property type="entry name" value="NAD(P)-binding Rossmann-like Domain"/>
    <property type="match status" value="1"/>
</dbReference>
<proteinExistence type="inferred from homology"/>
<dbReference type="EMBL" id="BAAAVS010000002">
    <property type="protein sequence ID" value="GAA3024477.1"/>
    <property type="molecule type" value="Genomic_DNA"/>
</dbReference>
<dbReference type="Pfam" id="PF00106">
    <property type="entry name" value="adh_short"/>
    <property type="match status" value="1"/>
</dbReference>
<name>A0ABN3YB24_9ACTN</name>
<dbReference type="RefSeq" id="WP_344716232.1">
    <property type="nucleotide sequence ID" value="NZ_BAAAVS010000002.1"/>
</dbReference>
<organism evidence="3 4">
    <name type="scientific">Gordonia defluvii</name>
    <dbReference type="NCBI Taxonomy" id="283718"/>
    <lineage>
        <taxon>Bacteria</taxon>
        <taxon>Bacillati</taxon>
        <taxon>Actinomycetota</taxon>
        <taxon>Actinomycetes</taxon>
        <taxon>Mycobacteriales</taxon>
        <taxon>Gordoniaceae</taxon>
        <taxon>Gordonia</taxon>
    </lineage>
</organism>
<dbReference type="InterPro" id="IPR051019">
    <property type="entry name" value="VLCFA-Steroid_DH"/>
</dbReference>
<evidence type="ECO:0000256" key="1">
    <source>
        <dbReference type="ARBA" id="ARBA00006484"/>
    </source>
</evidence>
<dbReference type="Proteomes" id="UP001501035">
    <property type="component" value="Unassembled WGS sequence"/>
</dbReference>
<accession>A0ABN3YB24</accession>
<dbReference type="InterPro" id="IPR002347">
    <property type="entry name" value="SDR_fam"/>
</dbReference>
<gene>
    <name evidence="3" type="ORF">GCM10010528_03090</name>
</gene>
<evidence type="ECO:0000256" key="2">
    <source>
        <dbReference type="ARBA" id="ARBA00023002"/>
    </source>
</evidence>
<dbReference type="PANTHER" id="PTHR43899">
    <property type="entry name" value="RH59310P"/>
    <property type="match status" value="1"/>
</dbReference>
<sequence length="269" mass="28177">MVDLAQYGPWAVIAGGSEGVGRAFAAELADAGVNLVLIARKPEALAGAAADMEQRGVAVRTLSIDLTQGDAPARIATLTADLDVGLLIYNAGANTYGSDFVTGDLAGFDQVIRLNITTPLAVVHHYGAAMKEAGRGGILLVGSLSGYLGGKTLSVYSGVKAFSRSFAESLWLELQPYGVDVLELILGVTRPPAMQRAGLDFAVPGLHVSVPEEVAREGLSRLKDGPTWIVAGNADRAKLMSGANRAELLLAQQRAMEQLLARTPRQDLA</sequence>
<dbReference type="PRINTS" id="PR00081">
    <property type="entry name" value="GDHRDH"/>
</dbReference>
<comment type="similarity">
    <text evidence="1">Belongs to the short-chain dehydrogenases/reductases (SDR) family.</text>
</comment>
<keyword evidence="4" id="KW-1185">Reference proteome</keyword>
<comment type="caution">
    <text evidence="3">The sequence shown here is derived from an EMBL/GenBank/DDBJ whole genome shotgun (WGS) entry which is preliminary data.</text>
</comment>
<dbReference type="SUPFAM" id="SSF51735">
    <property type="entry name" value="NAD(P)-binding Rossmann-fold domains"/>
    <property type="match status" value="1"/>
</dbReference>
<protein>
    <submittedName>
        <fullName evidence="3">SDR family NAD(P)-dependent oxidoreductase</fullName>
    </submittedName>
</protein>
<evidence type="ECO:0000313" key="3">
    <source>
        <dbReference type="EMBL" id="GAA3024477.1"/>
    </source>
</evidence>
<evidence type="ECO:0000313" key="4">
    <source>
        <dbReference type="Proteomes" id="UP001501035"/>
    </source>
</evidence>